<name>A0AA46ACW9_9AQUI</name>
<sequence length="223" mass="26031">MGRTEAMNIVDEFIEYLKKNKNIEAYTFFQEVPVKVKAEVLDIDEIRKQIELKVNEKFVFAIADEKEVYFNFKNEVLVSSAVYWDKDIVVIFFPKIALEPKTKRKTVRVKVSSKNPIKMELFFDENDSVCVFLNDISEDGVGFMVSHDIEQKLHIGKTYKAKLFLNGEYDILIEIRYLYKLKDDIYTVGAKIVEAPKNLPDKIAKYVAERQKEIIKLINEIKG</sequence>
<accession>A0AA46ACW9</accession>
<protein>
    <recommendedName>
        <fullName evidence="3">PilZ domain-containing protein</fullName>
    </recommendedName>
</protein>
<proteinExistence type="predicted"/>
<dbReference type="AlphaFoldDB" id="A0AA46ACW9"/>
<evidence type="ECO:0000313" key="2">
    <source>
        <dbReference type="Proteomes" id="UP001157947"/>
    </source>
</evidence>
<dbReference type="Proteomes" id="UP001157947">
    <property type="component" value="Unassembled WGS sequence"/>
</dbReference>
<dbReference type="Gene3D" id="2.40.10.220">
    <property type="entry name" value="predicted glycosyltransferase like domains"/>
    <property type="match status" value="1"/>
</dbReference>
<reference evidence="1" key="1">
    <citation type="submission" date="2017-05" db="EMBL/GenBank/DDBJ databases">
        <authorList>
            <person name="Varghese N."/>
            <person name="Submissions S."/>
        </authorList>
    </citation>
    <scope>NUCLEOTIDE SEQUENCE</scope>
    <source>
        <strain evidence="1">DSM 18763</strain>
    </source>
</reference>
<comment type="caution">
    <text evidence="1">The sequence shown here is derived from an EMBL/GenBank/DDBJ whole genome shotgun (WGS) entry which is preliminary data.</text>
</comment>
<evidence type="ECO:0000313" key="1">
    <source>
        <dbReference type="EMBL" id="SMP01486.1"/>
    </source>
</evidence>
<keyword evidence="2" id="KW-1185">Reference proteome</keyword>
<gene>
    <name evidence="1" type="ORF">SAMN06264868_1022</name>
</gene>
<organism evidence="1 2">
    <name type="scientific">Venenivibrio stagnispumantis</name>
    <dbReference type="NCBI Taxonomy" id="407998"/>
    <lineage>
        <taxon>Bacteria</taxon>
        <taxon>Pseudomonadati</taxon>
        <taxon>Aquificota</taxon>
        <taxon>Aquificia</taxon>
        <taxon>Aquificales</taxon>
        <taxon>Hydrogenothermaceae</taxon>
        <taxon>Venenivibrio</taxon>
    </lineage>
</organism>
<evidence type="ECO:0008006" key="3">
    <source>
        <dbReference type="Google" id="ProtNLM"/>
    </source>
</evidence>
<dbReference type="EMBL" id="FXTX01000002">
    <property type="protein sequence ID" value="SMP01486.1"/>
    <property type="molecule type" value="Genomic_DNA"/>
</dbReference>
<dbReference type="RefSeq" id="WP_265133514.1">
    <property type="nucleotide sequence ID" value="NZ_FXTX01000002.1"/>
</dbReference>